<protein>
    <submittedName>
        <fullName evidence="1">Uncharacterized protein</fullName>
    </submittedName>
</protein>
<dbReference type="AlphaFoldDB" id="A0A2A2HSQ2"/>
<dbReference type="Proteomes" id="UP000218164">
    <property type="component" value="Unassembled WGS sequence"/>
</dbReference>
<evidence type="ECO:0000313" key="2">
    <source>
        <dbReference type="Proteomes" id="UP000218164"/>
    </source>
</evidence>
<evidence type="ECO:0000313" key="1">
    <source>
        <dbReference type="EMBL" id="PAV12320.1"/>
    </source>
</evidence>
<dbReference type="OrthoDB" id="106319at2157"/>
<organism evidence="1 2">
    <name type="scientific">Methanosarcina spelaei</name>
    <dbReference type="NCBI Taxonomy" id="1036679"/>
    <lineage>
        <taxon>Archaea</taxon>
        <taxon>Methanobacteriati</taxon>
        <taxon>Methanobacteriota</taxon>
        <taxon>Stenosarchaea group</taxon>
        <taxon>Methanomicrobia</taxon>
        <taxon>Methanosarcinales</taxon>
        <taxon>Methanosarcinaceae</taxon>
        <taxon>Methanosarcina</taxon>
    </lineage>
</organism>
<accession>A0A2A2HSQ2</accession>
<dbReference type="RefSeq" id="WP_095644758.1">
    <property type="nucleotide sequence ID" value="NZ_LMVP01000279.1"/>
</dbReference>
<name>A0A2A2HSQ2_9EURY</name>
<comment type="caution">
    <text evidence="1">The sequence shown here is derived from an EMBL/GenBank/DDBJ whole genome shotgun (WGS) entry which is preliminary data.</text>
</comment>
<proteinExistence type="predicted"/>
<reference evidence="1 2" key="1">
    <citation type="journal article" date="2017" name="BMC Genomics">
        <title>Genomic analysis of methanogenic archaea reveals a shift towards energy conservation.</title>
        <authorList>
            <person name="Gilmore S.P."/>
            <person name="Henske J.K."/>
            <person name="Sexton J.A."/>
            <person name="Solomon K.V."/>
            <person name="Seppala S."/>
            <person name="Yoo J.I."/>
            <person name="Huyett L.M."/>
            <person name="Pressman A."/>
            <person name="Cogan J.Z."/>
            <person name="Kivenson V."/>
            <person name="Peng X."/>
            <person name="Tan Y."/>
            <person name="Valentine D.L."/>
            <person name="O'Malley M.A."/>
        </authorList>
    </citation>
    <scope>NUCLEOTIDE SEQUENCE [LARGE SCALE GENOMIC DNA]</scope>
    <source>
        <strain evidence="1 2">MC-15</strain>
    </source>
</reference>
<gene>
    <name evidence="1" type="ORF">ASJ81_06945</name>
</gene>
<dbReference type="PROSITE" id="PS51257">
    <property type="entry name" value="PROKAR_LIPOPROTEIN"/>
    <property type="match status" value="1"/>
</dbReference>
<sequence>MGINNKLGTTILFMAAILLVSIACIPAVSASPNKDATNTVSAIGTPTVKALKDIGILKVYHLNEGGYRVHYTNVVSGKHFFDPTLIWMPSTSSLSLTINKPLGGSFGPYYDGSDGRIDGKIDFDYPPIQSVPGLEQGEWISVVEAQEGSADYSYSVSVT</sequence>
<dbReference type="EMBL" id="LMVP01000279">
    <property type="protein sequence ID" value="PAV12320.1"/>
    <property type="molecule type" value="Genomic_DNA"/>
</dbReference>
<keyword evidence="2" id="KW-1185">Reference proteome</keyword>